<dbReference type="GO" id="GO:0030674">
    <property type="term" value="F:protein-macromolecule adaptor activity"/>
    <property type="evidence" value="ECO:0007669"/>
    <property type="project" value="TreeGrafter"/>
</dbReference>
<dbReference type="GO" id="GO:0031625">
    <property type="term" value="F:ubiquitin protein ligase binding"/>
    <property type="evidence" value="ECO:0007669"/>
    <property type="project" value="TreeGrafter"/>
</dbReference>
<dbReference type="GO" id="GO:0070086">
    <property type="term" value="P:ubiquitin-dependent endocytosis"/>
    <property type="evidence" value="ECO:0007669"/>
    <property type="project" value="TreeGrafter"/>
</dbReference>
<evidence type="ECO:0000313" key="2">
    <source>
        <dbReference type="EMBL" id="PVU93090.1"/>
    </source>
</evidence>
<proteinExistence type="predicted"/>
<dbReference type="InterPro" id="IPR014756">
    <property type="entry name" value="Ig_E-set"/>
</dbReference>
<evidence type="ECO:0000313" key="3">
    <source>
        <dbReference type="Proteomes" id="UP000245699"/>
    </source>
</evidence>
<dbReference type="PANTHER" id="PTHR11188:SF17">
    <property type="entry name" value="FI21816P1"/>
    <property type="match status" value="1"/>
</dbReference>
<accession>A0A2T9YL65</accession>
<dbReference type="Gene3D" id="2.60.40.640">
    <property type="match status" value="1"/>
</dbReference>
<dbReference type="GO" id="GO:0005829">
    <property type="term" value="C:cytosol"/>
    <property type="evidence" value="ECO:0007669"/>
    <property type="project" value="TreeGrafter"/>
</dbReference>
<dbReference type="GO" id="GO:0005886">
    <property type="term" value="C:plasma membrane"/>
    <property type="evidence" value="ECO:0007669"/>
    <property type="project" value="TreeGrafter"/>
</dbReference>
<dbReference type="InterPro" id="IPR011021">
    <property type="entry name" value="Arrestin-like_N"/>
</dbReference>
<protein>
    <recommendedName>
        <fullName evidence="1">Arrestin-like N-terminal domain-containing protein</fullName>
    </recommendedName>
</protein>
<dbReference type="PANTHER" id="PTHR11188">
    <property type="entry name" value="ARRESTIN DOMAIN CONTAINING PROTEIN"/>
    <property type="match status" value="1"/>
</dbReference>
<dbReference type="Proteomes" id="UP000245699">
    <property type="component" value="Unassembled WGS sequence"/>
</dbReference>
<dbReference type="AlphaFoldDB" id="A0A2T9YL65"/>
<feature type="domain" description="Arrestin-like N-terminal" evidence="1">
    <location>
        <begin position="33"/>
        <end position="138"/>
    </location>
</feature>
<dbReference type="InterPro" id="IPR050357">
    <property type="entry name" value="Arrestin_domain-protein"/>
</dbReference>
<comment type="caution">
    <text evidence="2">The sequence shown here is derived from an EMBL/GenBank/DDBJ whole genome shotgun (WGS) entry which is preliminary data.</text>
</comment>
<name>A0A2T9YL65_9FUNG</name>
<dbReference type="Pfam" id="PF00339">
    <property type="entry name" value="Arrestin_N"/>
    <property type="match status" value="1"/>
</dbReference>
<sequence>MKKTKRAHKIQLDILPDNQHILLRGTPDESSGFVIGGYVRLKNSSPVSIKSLHLNLVNKYKTNWITEPSDACVIHNTTSKQVLHTRKLFKCMDSSHIFNPGTHLFSFSMPLPGDTLESIYHENLENGYYLEAKIKRPGLSKNIYLKRKIEIERDVLSDGLLNSTEISISRTWKDILDVSVYVPSNVFTKSSKIEPIITFEPKVNDLKITSIGVSLWETARFYSVNNEKYSKRYTRMISKSSRCLEPLPLYSNIDINSNTSSILDHFYNTNTQTTNSYDYESTLQSKRSEKYKLSNINKKGFYKMILKFAHNFKNYINTPPIQIPLKDYNSGTELKIGEQTSDYISLFIPSNPGSIEFDSQNDMVKISHRLRFAINIKTGNNTHSYIWISSPVYIIPTGPEDQKSSEQLPLYGISHLDVHIQDGYSTTQTSI</sequence>
<reference evidence="2 3" key="1">
    <citation type="journal article" date="2018" name="MBio">
        <title>Comparative Genomics Reveals the Core Gene Toolbox for the Fungus-Insect Symbiosis.</title>
        <authorList>
            <person name="Wang Y."/>
            <person name="Stata M."/>
            <person name="Wang W."/>
            <person name="Stajich J.E."/>
            <person name="White M.M."/>
            <person name="Moncalvo J.M."/>
        </authorList>
    </citation>
    <scope>NUCLEOTIDE SEQUENCE [LARGE SCALE GENOMIC DNA]</scope>
    <source>
        <strain evidence="2 3">AUS-77-4</strain>
    </source>
</reference>
<dbReference type="EMBL" id="MBFT01000336">
    <property type="protein sequence ID" value="PVU93090.1"/>
    <property type="molecule type" value="Genomic_DNA"/>
</dbReference>
<gene>
    <name evidence="2" type="ORF">BB559_003444</name>
</gene>
<keyword evidence="3" id="KW-1185">Reference proteome</keyword>
<dbReference type="SUPFAM" id="SSF81296">
    <property type="entry name" value="E set domains"/>
    <property type="match status" value="1"/>
</dbReference>
<dbReference type="OrthoDB" id="5596645at2759"/>
<dbReference type="InterPro" id="IPR014752">
    <property type="entry name" value="Arrestin-like_C"/>
</dbReference>
<organism evidence="2 3">
    <name type="scientific">Furculomyces boomerangus</name>
    <dbReference type="NCBI Taxonomy" id="61424"/>
    <lineage>
        <taxon>Eukaryota</taxon>
        <taxon>Fungi</taxon>
        <taxon>Fungi incertae sedis</taxon>
        <taxon>Zoopagomycota</taxon>
        <taxon>Kickxellomycotina</taxon>
        <taxon>Harpellomycetes</taxon>
        <taxon>Harpellales</taxon>
        <taxon>Harpellaceae</taxon>
        <taxon>Furculomyces</taxon>
    </lineage>
</organism>
<dbReference type="STRING" id="61424.A0A2T9YL65"/>
<evidence type="ECO:0000259" key="1">
    <source>
        <dbReference type="Pfam" id="PF00339"/>
    </source>
</evidence>